<dbReference type="InterPro" id="IPR036185">
    <property type="entry name" value="DNA_heli_DnaB-like_N_sf"/>
</dbReference>
<dbReference type="GO" id="GO:0006260">
    <property type="term" value="P:DNA replication"/>
    <property type="evidence" value="ECO:0007669"/>
    <property type="project" value="UniProtKB-KW"/>
</dbReference>
<gene>
    <name evidence="5" type="ORF">AN221_03555</name>
</gene>
<dbReference type="PANTHER" id="PTHR30153">
    <property type="entry name" value="REPLICATIVE DNA HELICASE DNAB"/>
    <property type="match status" value="1"/>
</dbReference>
<keyword evidence="5" id="KW-0067">ATP-binding</keyword>
<dbReference type="AlphaFoldDB" id="A0A1E7M0K3"/>
<proteinExistence type="predicted"/>
<dbReference type="Pfam" id="PF00772">
    <property type="entry name" value="DnaB"/>
    <property type="match status" value="2"/>
</dbReference>
<dbReference type="GO" id="GO:0005829">
    <property type="term" value="C:cytosol"/>
    <property type="evidence" value="ECO:0007669"/>
    <property type="project" value="TreeGrafter"/>
</dbReference>
<comment type="caution">
    <text evidence="5">The sequence shown here is derived from an EMBL/GenBank/DDBJ whole genome shotgun (WGS) entry which is preliminary data.</text>
</comment>
<dbReference type="GO" id="GO:0003677">
    <property type="term" value="F:DNA binding"/>
    <property type="evidence" value="ECO:0007669"/>
    <property type="project" value="UniProtKB-KW"/>
</dbReference>
<name>A0A1E7M0K3_9ACTN</name>
<dbReference type="InterPro" id="IPR016136">
    <property type="entry name" value="DNA_helicase_N/primase_C"/>
</dbReference>
<feature type="domain" description="DNA helicase DnaB-like N-terminal" evidence="4">
    <location>
        <begin position="23"/>
        <end position="120"/>
    </location>
</feature>
<keyword evidence="6" id="KW-1185">Reference proteome</keyword>
<evidence type="ECO:0000256" key="1">
    <source>
        <dbReference type="ARBA" id="ARBA00022705"/>
    </source>
</evidence>
<dbReference type="GO" id="GO:0003678">
    <property type="term" value="F:DNA helicase activity"/>
    <property type="evidence" value="ECO:0007669"/>
    <property type="project" value="InterPro"/>
</dbReference>
<accession>A0A1E7M0K3</accession>
<dbReference type="RefSeq" id="WP_070199714.1">
    <property type="nucleotide sequence ID" value="NZ_LJGZ01000005.1"/>
</dbReference>
<keyword evidence="2" id="KW-0238">DNA-binding</keyword>
<dbReference type="PANTHER" id="PTHR30153:SF2">
    <property type="entry name" value="REPLICATIVE DNA HELICASE"/>
    <property type="match status" value="1"/>
</dbReference>
<dbReference type="EMBL" id="LJGZ01000005">
    <property type="protein sequence ID" value="OEV22019.1"/>
    <property type="molecule type" value="Genomic_DNA"/>
</dbReference>
<dbReference type="PATRIC" id="fig|518642.7.peg.6132"/>
<dbReference type="GO" id="GO:0005524">
    <property type="term" value="F:ATP binding"/>
    <property type="evidence" value="ECO:0007669"/>
    <property type="project" value="InterPro"/>
</dbReference>
<feature type="region of interest" description="Disordered" evidence="3">
    <location>
        <begin position="173"/>
        <end position="192"/>
    </location>
</feature>
<evidence type="ECO:0000313" key="6">
    <source>
        <dbReference type="Proteomes" id="UP000175971"/>
    </source>
</evidence>
<keyword evidence="5" id="KW-0347">Helicase</keyword>
<keyword evidence="1" id="KW-0235">DNA replication</keyword>
<evidence type="ECO:0000256" key="2">
    <source>
        <dbReference type="ARBA" id="ARBA00023125"/>
    </source>
</evidence>
<protein>
    <submittedName>
        <fullName evidence="5">Replicative DNA helicase</fullName>
    </submittedName>
</protein>
<feature type="domain" description="DNA helicase DnaB-like N-terminal" evidence="4">
    <location>
        <begin position="192"/>
        <end position="275"/>
    </location>
</feature>
<evidence type="ECO:0000259" key="4">
    <source>
        <dbReference type="Pfam" id="PF00772"/>
    </source>
</evidence>
<dbReference type="Gene3D" id="1.10.860.10">
    <property type="entry name" value="DNAb Helicase, Chain A"/>
    <property type="match status" value="2"/>
</dbReference>
<feature type="compositionally biased region" description="Low complexity" evidence="3">
    <location>
        <begin position="348"/>
        <end position="371"/>
    </location>
</feature>
<dbReference type="InterPro" id="IPR007693">
    <property type="entry name" value="DNA_helicase_DnaB-like_N"/>
</dbReference>
<dbReference type="SUPFAM" id="SSF48024">
    <property type="entry name" value="N-terminal domain of DnaB helicase"/>
    <property type="match status" value="2"/>
</dbReference>
<dbReference type="Proteomes" id="UP000175971">
    <property type="component" value="Unassembled WGS sequence"/>
</dbReference>
<organism evidence="5 6">
    <name type="scientific">Streptomyces nanshensis</name>
    <dbReference type="NCBI Taxonomy" id="518642"/>
    <lineage>
        <taxon>Bacteria</taxon>
        <taxon>Bacillati</taxon>
        <taxon>Actinomycetota</taxon>
        <taxon>Actinomycetes</taxon>
        <taxon>Kitasatosporales</taxon>
        <taxon>Streptomycetaceae</taxon>
        <taxon>Streptomyces</taxon>
    </lineage>
</organism>
<evidence type="ECO:0000313" key="5">
    <source>
        <dbReference type="EMBL" id="OEV22019.1"/>
    </source>
</evidence>
<feature type="region of interest" description="Disordered" evidence="3">
    <location>
        <begin position="333"/>
        <end position="371"/>
    </location>
</feature>
<sequence>MPHSTDPYEDDLDDLPSPRPVHYAEQSLLGALLLDPHRLPDVRGLEAEQFSNHAHGALFQAMRTVPLPDPEAHRSDPAWLNSVLDAARPQAPGLTASYLHTLVQVCPWPQHAPTYARMIQSDHARRTLLMHAQRLAQTAVDATLPHRAAATLAQADGLAQFLDTLAGRFAPHPGSLPRNVLPEQPTARSSEEALDEERLLLATATAHPAALKDMRWLQPDDFTQSLHATLWQCLTSLVHRAEPVDPVTVLWEAQHRGLLAAGDLAAGDLMALVSTPVGSAEHWGERILQRALLTSACDVATRIAAYAEDPANTTHQLITGSRRALADLTALRTRWQRSTAPTPPATPRAPRSPAVSRAGPPPRATTARALR</sequence>
<reference evidence="5 6" key="1">
    <citation type="journal article" date="2016" name="Front. Microbiol.">
        <title>Comparative Genomics Analysis of Streptomyces Species Reveals Their Adaptation to the Marine Environment and Their Diversity at the Genomic Level.</title>
        <authorList>
            <person name="Tian X."/>
            <person name="Zhang Z."/>
            <person name="Yang T."/>
            <person name="Chen M."/>
            <person name="Li J."/>
            <person name="Chen F."/>
            <person name="Yang J."/>
            <person name="Li W."/>
            <person name="Zhang B."/>
            <person name="Zhang Z."/>
            <person name="Wu J."/>
            <person name="Zhang C."/>
            <person name="Long L."/>
            <person name="Xiao J."/>
        </authorList>
    </citation>
    <scope>NUCLEOTIDE SEQUENCE [LARGE SCALE GENOMIC DNA]</scope>
    <source>
        <strain evidence="5 6">SCSIO M10372</strain>
    </source>
</reference>
<keyword evidence="5" id="KW-0378">Hydrolase</keyword>
<dbReference type="OrthoDB" id="2970604at2"/>
<keyword evidence="5" id="KW-0547">Nucleotide-binding</keyword>
<evidence type="ECO:0000256" key="3">
    <source>
        <dbReference type="SAM" id="MobiDB-lite"/>
    </source>
</evidence>